<dbReference type="PANTHER" id="PTHR36057">
    <property type="match status" value="1"/>
</dbReference>
<proteinExistence type="predicted"/>
<dbReference type="InterPro" id="IPR010634">
    <property type="entry name" value="DUF1223"/>
</dbReference>
<feature type="chain" id="PRO_5038038436" evidence="1">
    <location>
        <begin position="34"/>
        <end position="255"/>
    </location>
</feature>
<reference evidence="2" key="1">
    <citation type="submission" date="2020-05" db="EMBL/GenBank/DDBJ databases">
        <title>Identification of trans-AT polyketide cluster in two marine bacteria, producers of a novel glutaramide-containing polyketide sesbanimide D and analogs.</title>
        <authorList>
            <person name="Kacar D."/>
            <person name="Rodriguez P."/>
            <person name="Canedo L."/>
            <person name="Gonzalez E."/>
            <person name="Galan B."/>
            <person name="De La Calle F."/>
            <person name="Garcia J.L."/>
        </authorList>
    </citation>
    <scope>NUCLEOTIDE SEQUENCE</scope>
    <source>
        <strain evidence="2">PHM038</strain>
    </source>
</reference>
<dbReference type="Proteomes" id="UP000598467">
    <property type="component" value="Unassembled WGS sequence"/>
</dbReference>
<evidence type="ECO:0000313" key="2">
    <source>
        <dbReference type="EMBL" id="MBD1546845.1"/>
    </source>
</evidence>
<dbReference type="InterPro" id="IPR036249">
    <property type="entry name" value="Thioredoxin-like_sf"/>
</dbReference>
<dbReference type="SUPFAM" id="SSF52833">
    <property type="entry name" value="Thioredoxin-like"/>
    <property type="match status" value="1"/>
</dbReference>
<organism evidence="2 3">
    <name type="scientific">Roseibium aggregatum</name>
    <dbReference type="NCBI Taxonomy" id="187304"/>
    <lineage>
        <taxon>Bacteria</taxon>
        <taxon>Pseudomonadati</taxon>
        <taxon>Pseudomonadota</taxon>
        <taxon>Alphaproteobacteria</taxon>
        <taxon>Hyphomicrobiales</taxon>
        <taxon>Stappiaceae</taxon>
        <taxon>Roseibium</taxon>
    </lineage>
</organism>
<feature type="signal peptide" evidence="1">
    <location>
        <begin position="1"/>
        <end position="33"/>
    </location>
</feature>
<dbReference type="Pfam" id="PF06764">
    <property type="entry name" value="DUF1223"/>
    <property type="match status" value="1"/>
</dbReference>
<protein>
    <submittedName>
        <fullName evidence="2">DUF1223 domain-containing protein</fullName>
    </submittedName>
</protein>
<evidence type="ECO:0000313" key="3">
    <source>
        <dbReference type="Proteomes" id="UP000598467"/>
    </source>
</evidence>
<comment type="caution">
    <text evidence="2">The sequence shown here is derived from an EMBL/GenBank/DDBJ whole genome shotgun (WGS) entry which is preliminary data.</text>
</comment>
<sequence length="255" mass="27244">MGKLKGPASALLRRTIIVSSIVTALTAAGPVSAEPQAVAELFTSQGCSSCPPADRLVEKMVNTRDDVLALVLPVDYWDYLGWKDTLARPAYSARQRAYAARRGDRSVYTPQIVVNGDEHVVGSNKAAVGSALKRAAPFTAHVSLKASDMAIEATVDGALPKGAHMATVLFLRVKDHKKVAIGRGENAGATVNYVNVVRSLQPIGMWDGKTETFRMPKSELIRSGDERCAVLIQLEDDEGPGQIIGAAILDMPPHS</sequence>
<dbReference type="RefSeq" id="WP_190291602.1">
    <property type="nucleotide sequence ID" value="NZ_JABFCZ010000011.1"/>
</dbReference>
<name>A0A926P050_9HYPH</name>
<dbReference type="EMBL" id="JABFCZ010000011">
    <property type="protein sequence ID" value="MBD1546845.1"/>
    <property type="molecule type" value="Genomic_DNA"/>
</dbReference>
<dbReference type="PANTHER" id="PTHR36057:SF1">
    <property type="entry name" value="LIPOPROTEIN LIPID ATTACHMENT SITE-LIKE PROTEIN, PUTATIVE (DUF1223)-RELATED"/>
    <property type="match status" value="1"/>
</dbReference>
<dbReference type="AlphaFoldDB" id="A0A926P050"/>
<evidence type="ECO:0000256" key="1">
    <source>
        <dbReference type="SAM" id="SignalP"/>
    </source>
</evidence>
<gene>
    <name evidence="2" type="ORF">HK439_11270</name>
</gene>
<accession>A0A926P050</accession>
<keyword evidence="1" id="KW-0732">Signal</keyword>